<evidence type="ECO:0000313" key="2">
    <source>
        <dbReference type="EMBL" id="SNS31202.1"/>
    </source>
</evidence>
<sequence length="160" mass="16696">MPYRAGSRGGAGSVVSAAPVMPSQRTSGGVPLAASGDEVTVVAGAREEGEARPSGGLLWLSGALPLELLGVTVRRWGLPVQIRHAVDDPFRRQGWIDAVAADAARAGGRVETLDHPGTGHRFTDPSLPAEYDPAAGELLRQRALAFLGRRPADAETTLAR</sequence>
<dbReference type="SUPFAM" id="SSF53474">
    <property type="entry name" value="alpha/beta-Hydrolases"/>
    <property type="match status" value="1"/>
</dbReference>
<dbReference type="Proteomes" id="UP000198386">
    <property type="component" value="Unassembled WGS sequence"/>
</dbReference>
<organism evidence="2 3">
    <name type="scientific">Geodermatophilus saharensis</name>
    <dbReference type="NCBI Taxonomy" id="1137994"/>
    <lineage>
        <taxon>Bacteria</taxon>
        <taxon>Bacillati</taxon>
        <taxon>Actinomycetota</taxon>
        <taxon>Actinomycetes</taxon>
        <taxon>Geodermatophilales</taxon>
        <taxon>Geodermatophilaceae</taxon>
        <taxon>Geodermatophilus</taxon>
    </lineage>
</organism>
<dbReference type="AlphaFoldDB" id="A0A239DGS8"/>
<keyword evidence="3" id="KW-1185">Reference proteome</keyword>
<dbReference type="InterPro" id="IPR029058">
    <property type="entry name" value="AB_hydrolase_fold"/>
</dbReference>
<dbReference type="Gene3D" id="3.40.50.1820">
    <property type="entry name" value="alpha/beta hydrolase"/>
    <property type="match status" value="1"/>
</dbReference>
<dbReference type="EMBL" id="FZOH01000003">
    <property type="protein sequence ID" value="SNS31202.1"/>
    <property type="molecule type" value="Genomic_DNA"/>
</dbReference>
<evidence type="ECO:0000313" key="3">
    <source>
        <dbReference type="Proteomes" id="UP000198386"/>
    </source>
</evidence>
<accession>A0A239DGS8</accession>
<evidence type="ECO:0000256" key="1">
    <source>
        <dbReference type="SAM" id="MobiDB-lite"/>
    </source>
</evidence>
<evidence type="ECO:0008006" key="4">
    <source>
        <dbReference type="Google" id="ProtNLM"/>
    </source>
</evidence>
<name>A0A239DGS8_9ACTN</name>
<protein>
    <recommendedName>
        <fullName evidence="4">Dienelactone hydrolase family protein</fullName>
    </recommendedName>
</protein>
<feature type="region of interest" description="Disordered" evidence="1">
    <location>
        <begin position="1"/>
        <end position="33"/>
    </location>
</feature>
<proteinExistence type="predicted"/>
<gene>
    <name evidence="2" type="ORF">SAMN04488107_2154</name>
</gene>
<reference evidence="3" key="1">
    <citation type="submission" date="2017-06" db="EMBL/GenBank/DDBJ databases">
        <authorList>
            <person name="Varghese N."/>
            <person name="Submissions S."/>
        </authorList>
    </citation>
    <scope>NUCLEOTIDE SEQUENCE [LARGE SCALE GENOMIC DNA]</scope>
    <source>
        <strain evidence="3">DSM 45423</strain>
    </source>
</reference>